<dbReference type="Pfam" id="PF25788">
    <property type="entry name" value="Ig_Rha78A_N"/>
    <property type="match status" value="1"/>
</dbReference>
<evidence type="ECO:0000259" key="5">
    <source>
        <dbReference type="Pfam" id="PF05592"/>
    </source>
</evidence>
<dbReference type="EC" id="3.2.1.40" evidence="2"/>
<protein>
    <recommendedName>
        <fullName evidence="2">alpha-L-rhamnosidase</fullName>
        <ecNumber evidence="2">3.2.1.40</ecNumber>
    </recommendedName>
</protein>
<dbReference type="InterPro" id="IPR035396">
    <property type="entry name" value="Bac_rhamnosid6H"/>
</dbReference>
<comment type="catalytic activity">
    <reaction evidence="1">
        <text>Hydrolysis of terminal non-reducing alpha-L-rhamnose residues in alpha-L-rhamnosides.</text>
        <dbReference type="EC" id="3.2.1.40"/>
    </reaction>
</comment>
<dbReference type="Pfam" id="PF17389">
    <property type="entry name" value="Bac_rhamnosid6H"/>
    <property type="match status" value="1"/>
</dbReference>
<dbReference type="InterPro" id="IPR012341">
    <property type="entry name" value="6hp_glycosidase-like_sf"/>
</dbReference>
<dbReference type="Pfam" id="PF17390">
    <property type="entry name" value="Bac_rhamnosid_C"/>
    <property type="match status" value="1"/>
</dbReference>
<feature type="domain" description="Alpha-L-rhamnosidase six-hairpin glycosidase" evidence="7">
    <location>
        <begin position="433"/>
        <end position="781"/>
    </location>
</feature>
<dbReference type="InterPro" id="IPR013783">
    <property type="entry name" value="Ig-like_fold"/>
</dbReference>
<name>A0AA97M578_9ACTN</name>
<reference evidence="9" key="1">
    <citation type="submission" date="2020-10" db="EMBL/GenBank/DDBJ databases">
        <title>De novo genome project of the cellulose decomposer Thermobifida halotolerans type strain.</title>
        <authorList>
            <person name="Nagy I."/>
            <person name="Horvath B."/>
            <person name="Kukolya J."/>
            <person name="Nagy I."/>
            <person name="Orsini M."/>
        </authorList>
    </citation>
    <scope>NUCLEOTIDE SEQUENCE</scope>
    <source>
        <strain evidence="9">DSM 44931</strain>
    </source>
</reference>
<evidence type="ECO:0000313" key="9">
    <source>
        <dbReference type="EMBL" id="UOE21164.1"/>
    </source>
</evidence>
<dbReference type="Gene3D" id="2.60.420.10">
    <property type="entry name" value="Maltose phosphorylase, domain 3"/>
    <property type="match status" value="1"/>
</dbReference>
<dbReference type="GO" id="GO:0005975">
    <property type="term" value="P:carbohydrate metabolic process"/>
    <property type="evidence" value="ECO:0007669"/>
    <property type="project" value="InterPro"/>
</dbReference>
<dbReference type="InterPro" id="IPR035398">
    <property type="entry name" value="Bac_rhamnosid_C"/>
</dbReference>
<keyword evidence="10" id="KW-1185">Reference proteome</keyword>
<accession>A0AA97M578</accession>
<dbReference type="InterPro" id="IPR016007">
    <property type="entry name" value="Alpha_rhamnosid"/>
</dbReference>
<feature type="domain" description="Bacterial alpha-L-rhamnosidase N-terminal" evidence="6">
    <location>
        <begin position="151"/>
        <end position="319"/>
    </location>
</feature>
<dbReference type="KEGG" id="thao:NI17_008495"/>
<feature type="domain" description="Alpha-L-rhamnosidase C-terminal" evidence="8">
    <location>
        <begin position="783"/>
        <end position="856"/>
    </location>
</feature>
<evidence type="ECO:0000256" key="4">
    <source>
        <dbReference type="SAM" id="MobiDB-lite"/>
    </source>
</evidence>
<evidence type="ECO:0000313" key="10">
    <source>
        <dbReference type="Proteomes" id="UP000265719"/>
    </source>
</evidence>
<dbReference type="PANTHER" id="PTHR33307:SF6">
    <property type="entry name" value="ALPHA-RHAMNOSIDASE (EUROFUNG)-RELATED"/>
    <property type="match status" value="1"/>
</dbReference>
<sequence>MPQQHSVPSGVSLEAPTAEHHRVALGIGEAAPRLSWTVRSAPPGWTQDAYEIEIGGGGETRRSGRVPGAESVLVPWPTAPLGSRERRTVRVRVWGGGADGPSPWSPPLDLETGLLRPDDWSARMVTPADGLGDDERPVLLRGVLELPAPARSARLYITAHGLYQAELNGVRVGDEELDPGWTSYHQRLRYRTHDVTRLLRPGRNALGVWLAEGWYRGRLGFHGGSRAVYGDRTGLLAQLEVECADGSVVRFGTDENWKAAPSPILFSGLYDGEHHDARLETPGWSLPDFDDSHWSGVRTVERDRATLVAPLSPPVRCVEEVAPVATWTSPSGRRIVDFGQNLVGRLRLRVSGPAGTEVTLRHAEVLQDGELCTRPLRHAAATDRYVLSGDGVEEWEPRFTYHGFRYAEVTGWPGEWTDGAVVARVLHTDLRPTGSFTCSDPLLQRLHDNVVWSMRGNFVDIPTDCPQRDERLGWTGDIQVFAPTASFLYDCSGMLASWLADLAVEQYPDGTVPFVVPTIDAPTWTPAWPAAVWGDVAVLLPWTLYQRFGDDRVLRDQYASATAWVDLVASRLDADGVWRADRQLGDWLDPAAPPEDPFQARTDPTLVATAYFAASARTMADTARVLGRTRDQERYSGLAERARASFGAAFVRPGGRLTSDTQTAYTLALHFDLIPGAAARGAAADRLAELVAEEGHRIATGFAGTPLVCDVLAANGHLATAYRLLLQRECPSWLYAVLQGATTVWERWDSLLPDGRVNPGEMTSFNHYALGAVADWLHRTVAGLAPDAPGYRRLRVAPRPGGGLEHAGASHLTPYGRAEVRWRRRGGELLVDVTVPTGTTAVVDLPGTPPVEVAGGRHGFRVPHPPADADEVPAQAAGRGR</sequence>
<dbReference type="InterPro" id="IPR013737">
    <property type="entry name" value="Bac_rhamnosid_N"/>
</dbReference>
<dbReference type="AlphaFoldDB" id="A0AA97M578"/>
<dbReference type="PIRSF" id="PIRSF010631">
    <property type="entry name" value="A-rhamnsds"/>
    <property type="match status" value="1"/>
</dbReference>
<dbReference type="Gene3D" id="2.60.40.10">
    <property type="entry name" value="Immunoglobulins"/>
    <property type="match status" value="1"/>
</dbReference>
<dbReference type="GO" id="GO:0030596">
    <property type="term" value="F:alpha-L-rhamnosidase activity"/>
    <property type="evidence" value="ECO:0007669"/>
    <property type="project" value="UniProtKB-EC"/>
</dbReference>
<dbReference type="SUPFAM" id="SSF48208">
    <property type="entry name" value="Six-hairpin glycosidases"/>
    <property type="match status" value="1"/>
</dbReference>
<dbReference type="EMBL" id="CP063196">
    <property type="protein sequence ID" value="UOE21164.1"/>
    <property type="molecule type" value="Genomic_DNA"/>
</dbReference>
<dbReference type="Pfam" id="PF08531">
    <property type="entry name" value="Bac_rhamnosid_N"/>
    <property type="match status" value="1"/>
</dbReference>
<evidence type="ECO:0000256" key="1">
    <source>
        <dbReference type="ARBA" id="ARBA00001445"/>
    </source>
</evidence>
<dbReference type="Pfam" id="PF05592">
    <property type="entry name" value="Bac_rhamnosid"/>
    <property type="match status" value="1"/>
</dbReference>
<keyword evidence="3 9" id="KW-0378">Hydrolase</keyword>
<dbReference type="Gene3D" id="1.50.10.10">
    <property type="match status" value="1"/>
</dbReference>
<dbReference type="Gene3D" id="2.60.120.260">
    <property type="entry name" value="Galactose-binding domain-like"/>
    <property type="match status" value="2"/>
</dbReference>
<proteinExistence type="predicted"/>
<evidence type="ECO:0000259" key="8">
    <source>
        <dbReference type="Pfam" id="PF17390"/>
    </source>
</evidence>
<dbReference type="InterPro" id="IPR008902">
    <property type="entry name" value="Rhamnosid_concanavalin"/>
</dbReference>
<dbReference type="RefSeq" id="WP_068694165.1">
    <property type="nucleotide sequence ID" value="NZ_CP063196.1"/>
</dbReference>
<evidence type="ECO:0000259" key="6">
    <source>
        <dbReference type="Pfam" id="PF08531"/>
    </source>
</evidence>
<evidence type="ECO:0000256" key="3">
    <source>
        <dbReference type="ARBA" id="ARBA00022801"/>
    </source>
</evidence>
<feature type="region of interest" description="Disordered" evidence="4">
    <location>
        <begin position="860"/>
        <end position="881"/>
    </location>
</feature>
<dbReference type="Proteomes" id="UP000265719">
    <property type="component" value="Chromosome"/>
</dbReference>
<feature type="domain" description="Alpha-L-rhamnosidase concanavalin-like" evidence="5">
    <location>
        <begin position="330"/>
        <end position="427"/>
    </location>
</feature>
<organism evidence="9 10">
    <name type="scientific">Thermobifida halotolerans</name>
    <dbReference type="NCBI Taxonomy" id="483545"/>
    <lineage>
        <taxon>Bacteria</taxon>
        <taxon>Bacillati</taxon>
        <taxon>Actinomycetota</taxon>
        <taxon>Actinomycetes</taxon>
        <taxon>Streptosporangiales</taxon>
        <taxon>Nocardiopsidaceae</taxon>
        <taxon>Thermobifida</taxon>
    </lineage>
</organism>
<evidence type="ECO:0000256" key="2">
    <source>
        <dbReference type="ARBA" id="ARBA00012652"/>
    </source>
</evidence>
<gene>
    <name evidence="9" type="ORF">NI17_008495</name>
</gene>
<dbReference type="PANTHER" id="PTHR33307">
    <property type="entry name" value="ALPHA-RHAMNOSIDASE (EUROFUNG)"/>
    <property type="match status" value="1"/>
</dbReference>
<evidence type="ECO:0000259" key="7">
    <source>
        <dbReference type="Pfam" id="PF17389"/>
    </source>
</evidence>
<dbReference type="InterPro" id="IPR008928">
    <property type="entry name" value="6-hairpin_glycosidase_sf"/>
</dbReference>